<feature type="transmembrane region" description="Helical" evidence="1">
    <location>
        <begin position="117"/>
        <end position="134"/>
    </location>
</feature>
<feature type="transmembrane region" description="Helical" evidence="1">
    <location>
        <begin position="21"/>
        <end position="41"/>
    </location>
</feature>
<dbReference type="EMBL" id="SHAG01000051">
    <property type="protein sequence ID" value="RZO75026.1"/>
    <property type="molecule type" value="Genomic_DNA"/>
</dbReference>
<reference evidence="2 3" key="1">
    <citation type="submission" date="2019-02" db="EMBL/GenBank/DDBJ databases">
        <title>Prokaryotic population dynamics and viral predation in marine succession experiment using metagenomics: the confinement effect.</title>
        <authorList>
            <person name="Haro-Moreno J.M."/>
            <person name="Rodriguez-Valera F."/>
            <person name="Lopez-Perez M."/>
        </authorList>
    </citation>
    <scope>NUCLEOTIDE SEQUENCE [LARGE SCALE GENOMIC DNA]</scope>
    <source>
        <strain evidence="2">MED-G157</strain>
    </source>
</reference>
<evidence type="ECO:0008006" key="4">
    <source>
        <dbReference type="Google" id="ProtNLM"/>
    </source>
</evidence>
<dbReference type="AlphaFoldDB" id="A0A520RXQ4"/>
<comment type="caution">
    <text evidence="2">The sequence shown here is derived from an EMBL/GenBank/DDBJ whole genome shotgun (WGS) entry which is preliminary data.</text>
</comment>
<evidence type="ECO:0000313" key="2">
    <source>
        <dbReference type="EMBL" id="RZO75026.1"/>
    </source>
</evidence>
<protein>
    <recommendedName>
        <fullName evidence="4">MFS transporter</fullName>
    </recommendedName>
</protein>
<evidence type="ECO:0000313" key="3">
    <source>
        <dbReference type="Proteomes" id="UP000316199"/>
    </source>
</evidence>
<evidence type="ECO:0000256" key="1">
    <source>
        <dbReference type="SAM" id="Phobius"/>
    </source>
</evidence>
<dbReference type="PANTHER" id="PTHR43596">
    <property type="entry name" value="ADP,ATP CARRIER PROTEIN"/>
    <property type="match status" value="1"/>
</dbReference>
<dbReference type="Gene3D" id="1.20.1250.20">
    <property type="entry name" value="MFS general substrate transporter like domains"/>
    <property type="match status" value="1"/>
</dbReference>
<name>A0A520RXQ4_9GAMM</name>
<sequence length="423" mass="47293">MNKNLIYRALAKYVWPDRSCMVGGAFFFLVLFSLFVMRPFRSAVAAQIGTSDLTYFLIIVVLVMLLANGIYSLIVSRIPERKLVLCIYSFFILNLFLYALGNYIFPDSYWIGVSFYVWYNVFNFFVVSIFWARTINCFNPEDATKYFGVISACGSAGAWVGSQSVLFFLSDLPVVAMLLASLALAGGIFISSQLKHEAPSENNKESTNIISELTEQFAQIRANPLIRKLLIYAFIWTCLATALYFFSIEIISAYTNDAIKQREIFALADSIVTPLSFFIQLLLARVILRTQWLGIRFVIVAYGFLFCLCFLAISGHLSNLLLTSSGIVIFLVISAVMRPFEYALNKPARESIYTSLGRREKYKSTVFIDTFVNRFGDASGGLLFNAIILMGISIAIAPLAIIPVAGCLSFVGHKIAPKRQTAV</sequence>
<keyword evidence="1" id="KW-0472">Membrane</keyword>
<dbReference type="InterPro" id="IPR036259">
    <property type="entry name" value="MFS_trans_sf"/>
</dbReference>
<gene>
    <name evidence="2" type="ORF">EVA68_07960</name>
</gene>
<proteinExistence type="predicted"/>
<dbReference type="PANTHER" id="PTHR43596:SF1">
    <property type="entry name" value="ADP,ATP CARRIER PROTEIN"/>
    <property type="match status" value="1"/>
</dbReference>
<feature type="transmembrane region" description="Helical" evidence="1">
    <location>
        <begin position="175"/>
        <end position="194"/>
    </location>
</feature>
<feature type="transmembrane region" description="Helical" evidence="1">
    <location>
        <begin position="83"/>
        <end position="105"/>
    </location>
</feature>
<dbReference type="SUPFAM" id="SSF103473">
    <property type="entry name" value="MFS general substrate transporter"/>
    <property type="match status" value="1"/>
</dbReference>
<keyword evidence="1" id="KW-1133">Transmembrane helix</keyword>
<feature type="transmembrane region" description="Helical" evidence="1">
    <location>
        <begin position="53"/>
        <end position="71"/>
    </location>
</feature>
<keyword evidence="1" id="KW-0812">Transmembrane</keyword>
<feature type="transmembrane region" description="Helical" evidence="1">
    <location>
        <begin position="146"/>
        <end position="169"/>
    </location>
</feature>
<dbReference type="Proteomes" id="UP000316199">
    <property type="component" value="Unassembled WGS sequence"/>
</dbReference>
<feature type="transmembrane region" description="Helical" evidence="1">
    <location>
        <begin position="320"/>
        <end position="340"/>
    </location>
</feature>
<feature type="transmembrane region" description="Helical" evidence="1">
    <location>
        <begin position="229"/>
        <end position="252"/>
    </location>
</feature>
<feature type="transmembrane region" description="Helical" evidence="1">
    <location>
        <begin position="264"/>
        <end position="283"/>
    </location>
</feature>
<feature type="transmembrane region" description="Helical" evidence="1">
    <location>
        <begin position="382"/>
        <end position="411"/>
    </location>
</feature>
<feature type="transmembrane region" description="Helical" evidence="1">
    <location>
        <begin position="295"/>
        <end position="314"/>
    </location>
</feature>
<accession>A0A520RXQ4</accession>
<organism evidence="2 3">
    <name type="scientific">OM182 bacterium</name>
    <dbReference type="NCBI Taxonomy" id="2510334"/>
    <lineage>
        <taxon>Bacteria</taxon>
        <taxon>Pseudomonadati</taxon>
        <taxon>Pseudomonadota</taxon>
        <taxon>Gammaproteobacteria</taxon>
        <taxon>OMG group</taxon>
        <taxon>OM182 clade</taxon>
    </lineage>
</organism>